<evidence type="ECO:0000313" key="2">
    <source>
        <dbReference type="EMBL" id="SFG94696.1"/>
    </source>
</evidence>
<dbReference type="EMBL" id="FOPC01000011">
    <property type="protein sequence ID" value="SFG94696.1"/>
    <property type="molecule type" value="Genomic_DNA"/>
</dbReference>
<organism evidence="2 3">
    <name type="scientific">Algoriphagus hitonicola</name>
    <dbReference type="NCBI Taxonomy" id="435880"/>
    <lineage>
        <taxon>Bacteria</taxon>
        <taxon>Pseudomonadati</taxon>
        <taxon>Bacteroidota</taxon>
        <taxon>Cytophagia</taxon>
        <taxon>Cytophagales</taxon>
        <taxon>Cyclobacteriaceae</taxon>
        <taxon>Algoriphagus</taxon>
    </lineage>
</organism>
<gene>
    <name evidence="2" type="ORF">SAMN04487988_11166</name>
</gene>
<evidence type="ECO:0000259" key="1">
    <source>
        <dbReference type="Pfam" id="PF21956"/>
    </source>
</evidence>
<protein>
    <recommendedName>
        <fullName evidence="1">DUF6922 domain-containing protein</fullName>
    </recommendedName>
</protein>
<accession>A0A1I2W3Q0</accession>
<sequence>MFNLDVMKAKEKPVFDKRIFWDVDFENLDYDKKYKFVIERVFERGDVPDIRNCRRYYGDDLVAEALLNAKYLSNMTLYLAAAVIDQPIEDFRCYKLRQSNPELFPY</sequence>
<dbReference type="STRING" id="435880.SAMN04487988_11166"/>
<keyword evidence="3" id="KW-1185">Reference proteome</keyword>
<reference evidence="3" key="1">
    <citation type="submission" date="2016-10" db="EMBL/GenBank/DDBJ databases">
        <authorList>
            <person name="Varghese N."/>
            <person name="Submissions S."/>
        </authorList>
    </citation>
    <scope>NUCLEOTIDE SEQUENCE [LARGE SCALE GENOMIC DNA]</scope>
    <source>
        <strain evidence="3">DSM 19315</strain>
    </source>
</reference>
<evidence type="ECO:0000313" key="3">
    <source>
        <dbReference type="Proteomes" id="UP000199642"/>
    </source>
</evidence>
<dbReference type="Proteomes" id="UP000199642">
    <property type="component" value="Unassembled WGS sequence"/>
</dbReference>
<name>A0A1I2W3Q0_9BACT</name>
<proteinExistence type="predicted"/>
<dbReference type="Pfam" id="PF21956">
    <property type="entry name" value="DUF6922"/>
    <property type="match status" value="1"/>
</dbReference>
<dbReference type="AlphaFoldDB" id="A0A1I2W3Q0"/>
<dbReference type="InterPro" id="IPR053830">
    <property type="entry name" value="DUF6922"/>
</dbReference>
<feature type="domain" description="DUF6922" evidence="1">
    <location>
        <begin position="15"/>
        <end position="66"/>
    </location>
</feature>